<protein>
    <submittedName>
        <fullName evidence="3">Terminase large subunit</fullName>
    </submittedName>
</protein>
<dbReference type="PANTHER" id="PTHR41287">
    <property type="match status" value="1"/>
</dbReference>
<sequence>MMIPSWIDDPAEIPDPLGYGQRAVDWLRKLKHPKNPAPGHPFQLDPWAEQTIRRIYGPRNENGTRVVRRVVLLLPRGNRKTSLCAAITLLHLIGPEREPGGLIVSAASAHEQAMELFNETALIVDTDRRLSKHLSIREYVSRIAFQKERTRYIAVASDGKVQHGKTPNVVIADELHAWEGRAGLRQWEALDSALVKVPGTLMIVASTSGRGQENLAWNTVEYAIKVQKGEIDDPATLPIIFMAEPEDDWTDEDLWFAVNPGLKHGYPDIVGFRDKARKAEHSPFERASFQQFNLNRWLDQSTSPFVEMHVYDEGAGAVDLEELEIVQAPCFLGFDLSKNEDLTCVVACFEDGEDYAVYPWFFCPEDNLRERGERHGVDYVSWAEDGYIIPTPGNVVDLRAVEDQIRELCARFNVKEIAGDPTYGRIMMANLNDDGLPVTEFRQGWVSMAPAVKELERAILARRFRHGGHPVLRWNFENVQLHIDQAGNRSFHKGKSKNKIDGAVSAAMAVARCAAGDVQFVTDADWFDDDMYLA</sequence>
<name>A0ABU3VI09_9RHOB</name>
<dbReference type="EMBL" id="JASMWN010000016">
    <property type="protein sequence ID" value="MDU9005743.1"/>
    <property type="molecule type" value="Genomic_DNA"/>
</dbReference>
<keyword evidence="4" id="KW-1185">Reference proteome</keyword>
<feature type="domain" description="Terminase large subunit-like endonuclease" evidence="2">
    <location>
        <begin position="241"/>
        <end position="516"/>
    </location>
</feature>
<dbReference type="Gene3D" id="3.30.420.240">
    <property type="match status" value="1"/>
</dbReference>
<evidence type="ECO:0000313" key="4">
    <source>
        <dbReference type="Proteomes" id="UP001255416"/>
    </source>
</evidence>
<proteinExistence type="predicted"/>
<dbReference type="InterPro" id="IPR027417">
    <property type="entry name" value="P-loop_NTPase"/>
</dbReference>
<evidence type="ECO:0000259" key="2">
    <source>
        <dbReference type="Pfam" id="PF20441"/>
    </source>
</evidence>
<accession>A0ABU3VI09</accession>
<feature type="domain" description="Terminase large subunit-like ATPase" evidence="1">
    <location>
        <begin position="46"/>
        <end position="222"/>
    </location>
</feature>
<reference evidence="4" key="1">
    <citation type="submission" date="2023-05" db="EMBL/GenBank/DDBJ databases">
        <title>Sedimentitalea sp. nov. JM2-8.</title>
        <authorList>
            <person name="Huang J."/>
        </authorList>
    </citation>
    <scope>NUCLEOTIDE SEQUENCE [LARGE SCALE GENOMIC DNA]</scope>
    <source>
        <strain evidence="4">KHS03</strain>
    </source>
</reference>
<evidence type="ECO:0000259" key="1">
    <source>
        <dbReference type="Pfam" id="PF03354"/>
    </source>
</evidence>
<dbReference type="RefSeq" id="WP_316779614.1">
    <property type="nucleotide sequence ID" value="NZ_JASMWN010000016.1"/>
</dbReference>
<dbReference type="Pfam" id="PF03354">
    <property type="entry name" value="TerL_ATPase"/>
    <property type="match status" value="1"/>
</dbReference>
<comment type="caution">
    <text evidence="3">The sequence shown here is derived from an EMBL/GenBank/DDBJ whole genome shotgun (WGS) entry which is preliminary data.</text>
</comment>
<dbReference type="Proteomes" id="UP001255416">
    <property type="component" value="Unassembled WGS sequence"/>
</dbReference>
<evidence type="ECO:0000313" key="3">
    <source>
        <dbReference type="EMBL" id="MDU9005743.1"/>
    </source>
</evidence>
<organism evidence="3 4">
    <name type="scientific">Sedimentitalea todarodis</name>
    <dbReference type="NCBI Taxonomy" id="1631240"/>
    <lineage>
        <taxon>Bacteria</taxon>
        <taxon>Pseudomonadati</taxon>
        <taxon>Pseudomonadota</taxon>
        <taxon>Alphaproteobacteria</taxon>
        <taxon>Rhodobacterales</taxon>
        <taxon>Paracoccaceae</taxon>
        <taxon>Sedimentitalea</taxon>
    </lineage>
</organism>
<dbReference type="Pfam" id="PF20441">
    <property type="entry name" value="TerL_nuclease"/>
    <property type="match status" value="1"/>
</dbReference>
<dbReference type="InterPro" id="IPR046461">
    <property type="entry name" value="TerL_ATPase"/>
</dbReference>
<dbReference type="InterPro" id="IPR005021">
    <property type="entry name" value="Terminase_largesu-like"/>
</dbReference>
<dbReference type="Gene3D" id="3.40.50.300">
    <property type="entry name" value="P-loop containing nucleotide triphosphate hydrolases"/>
    <property type="match status" value="1"/>
</dbReference>
<dbReference type="PANTHER" id="PTHR41287:SF1">
    <property type="entry name" value="PROTEIN YMFN"/>
    <property type="match status" value="1"/>
</dbReference>
<gene>
    <name evidence="3" type="ORF">QO231_18085</name>
</gene>
<dbReference type="InterPro" id="IPR046462">
    <property type="entry name" value="TerL_nuclease"/>
</dbReference>